<comment type="similarity">
    <text evidence="1 3">Belongs to the short-chain dehydrogenases/reductases (SDR) family.</text>
</comment>
<evidence type="ECO:0000256" key="3">
    <source>
        <dbReference type="RuleBase" id="RU000363"/>
    </source>
</evidence>
<evidence type="ECO:0000256" key="2">
    <source>
        <dbReference type="ARBA" id="ARBA00023002"/>
    </source>
</evidence>
<dbReference type="Pfam" id="PF00106">
    <property type="entry name" value="adh_short"/>
    <property type="match status" value="1"/>
</dbReference>
<dbReference type="SUPFAM" id="SSF51735">
    <property type="entry name" value="NAD(P)-binding Rossmann-fold domains"/>
    <property type="match status" value="1"/>
</dbReference>
<dbReference type="eggNOG" id="COG4221">
    <property type="taxonomic scope" value="Bacteria"/>
</dbReference>
<dbReference type="RefSeq" id="WP_005363744.1">
    <property type="nucleotide sequence ID" value="NZ_APVG01000092.1"/>
</dbReference>
<evidence type="ECO:0000313" key="5">
    <source>
        <dbReference type="Proteomes" id="UP000023775"/>
    </source>
</evidence>
<dbReference type="InterPro" id="IPR036291">
    <property type="entry name" value="NAD(P)-bd_dom_sf"/>
</dbReference>
<dbReference type="InterPro" id="IPR002347">
    <property type="entry name" value="SDR_fam"/>
</dbReference>
<dbReference type="Gene3D" id="3.40.50.720">
    <property type="entry name" value="NAD(P)-binding Rossmann-like Domain"/>
    <property type="match status" value="1"/>
</dbReference>
<dbReference type="CDD" id="cd05374">
    <property type="entry name" value="17beta-HSD-like_SDR_c"/>
    <property type="match status" value="1"/>
</dbReference>
<accession>N9V4R6</accession>
<sequence>MKKVCVVTGASSGMGKEGALRLLKEGYIVYGLARRVAQMADLVQAGGFAIETDITSTASIERAVAQIIAEQGRIDVLWNNAGYSVTGAVEDVSGEDAKRQFEVNLFGLAELTKAVLPTMRQQAAGTIINTSSVGGKIYTPLGAWYHASKHALEGWSDCLRLELKPFNIHVVVLEPGGINSEFGDVMYQPLVERAKGGAYEAISAAVARTYRALYSNPKSMSSPAIIGELVARIVNSKRPKTRYVAGYMSRTILFLRCLLSDRAFDQVIMSTYEKELKKHESATPH</sequence>
<protein>
    <submittedName>
        <fullName evidence="4">Short chain dehydrogenase</fullName>
    </submittedName>
</protein>
<keyword evidence="5" id="KW-1185">Reference proteome</keyword>
<dbReference type="AlphaFoldDB" id="N9V4R6"/>
<dbReference type="EMBL" id="APVG01000092">
    <property type="protein sequence ID" value="ENY70317.1"/>
    <property type="molecule type" value="Genomic_DNA"/>
</dbReference>
<dbReference type="OrthoDB" id="5786478at2"/>
<evidence type="ECO:0000256" key="1">
    <source>
        <dbReference type="ARBA" id="ARBA00006484"/>
    </source>
</evidence>
<reference evidence="4 5" key="1">
    <citation type="journal article" date="2013" name="Genome Announc.">
        <title>Draft Genome Sequence of the Aeromonas diversa Type Strain.</title>
        <authorList>
            <person name="Farfan M."/>
            <person name="Spataro N."/>
            <person name="Sanglas A."/>
            <person name="Albarral V."/>
            <person name="Loren J.G."/>
            <person name="Bosch E."/>
            <person name="Fuste M.C."/>
        </authorList>
    </citation>
    <scope>NUCLEOTIDE SEQUENCE [LARGE SCALE GENOMIC DNA]</scope>
    <source>
        <strain evidence="4 5">2478-85</strain>
    </source>
</reference>
<gene>
    <name evidence="4" type="ORF">G114_18976</name>
</gene>
<dbReference type="PANTHER" id="PTHR44169:SF6">
    <property type="entry name" value="NADPH-DEPENDENT 1-ACYLDIHYDROXYACETONE PHOSPHATE REDUCTASE"/>
    <property type="match status" value="1"/>
</dbReference>
<dbReference type="PRINTS" id="PR00080">
    <property type="entry name" value="SDRFAMILY"/>
</dbReference>
<dbReference type="PATRIC" id="fig|1268237.3.peg.3711"/>
<organism evidence="4 5">
    <name type="scientific">Aeromonas diversa CDC 2478-85</name>
    <dbReference type="NCBI Taxonomy" id="1268237"/>
    <lineage>
        <taxon>Bacteria</taxon>
        <taxon>Pseudomonadati</taxon>
        <taxon>Pseudomonadota</taxon>
        <taxon>Gammaproteobacteria</taxon>
        <taxon>Aeromonadales</taxon>
        <taxon>Aeromonadaceae</taxon>
        <taxon>Aeromonas</taxon>
    </lineage>
</organism>
<dbReference type="Proteomes" id="UP000023775">
    <property type="component" value="Unassembled WGS sequence"/>
</dbReference>
<proteinExistence type="inferred from homology"/>
<keyword evidence="2" id="KW-0560">Oxidoreductase</keyword>
<name>N9V4R6_9GAMM</name>
<dbReference type="PANTHER" id="PTHR44169">
    <property type="entry name" value="NADPH-DEPENDENT 1-ACYLDIHYDROXYACETONE PHOSPHATE REDUCTASE"/>
    <property type="match status" value="1"/>
</dbReference>
<dbReference type="NCBIfam" id="NF004826">
    <property type="entry name" value="PRK06182.1"/>
    <property type="match status" value="1"/>
</dbReference>
<dbReference type="PRINTS" id="PR00081">
    <property type="entry name" value="GDHRDH"/>
</dbReference>
<comment type="caution">
    <text evidence="4">The sequence shown here is derived from an EMBL/GenBank/DDBJ whole genome shotgun (WGS) entry which is preliminary data.</text>
</comment>
<evidence type="ECO:0000313" key="4">
    <source>
        <dbReference type="EMBL" id="ENY70317.1"/>
    </source>
</evidence>
<dbReference type="GO" id="GO:0016491">
    <property type="term" value="F:oxidoreductase activity"/>
    <property type="evidence" value="ECO:0007669"/>
    <property type="project" value="UniProtKB-KW"/>
</dbReference>